<dbReference type="InterPro" id="IPR010232">
    <property type="entry name" value="UbiB"/>
</dbReference>
<evidence type="ECO:0000256" key="5">
    <source>
        <dbReference type="ARBA" id="ARBA00022679"/>
    </source>
</evidence>
<evidence type="ECO:0000313" key="15">
    <source>
        <dbReference type="Proteomes" id="UP001559025"/>
    </source>
</evidence>
<dbReference type="PANTHER" id="PTHR10566">
    <property type="entry name" value="CHAPERONE-ACTIVITY OF BC1 COMPLEX CABC1 -RELATED"/>
    <property type="match status" value="1"/>
</dbReference>
<reference evidence="14 15" key="1">
    <citation type="submission" date="2024-01" db="EMBL/GenBank/DDBJ databases">
        <title>New evidence supports the origin of RcGTA from prophage.</title>
        <authorList>
            <person name="Xu Y."/>
            <person name="Liu B."/>
            <person name="Chen F."/>
        </authorList>
    </citation>
    <scope>NUCLEOTIDE SEQUENCE [LARGE SCALE GENOMIC DNA]</scope>
    <source>
        <strain evidence="14 15">CBW1107-2</strain>
    </source>
</reference>
<dbReference type="Proteomes" id="UP001559025">
    <property type="component" value="Unassembled WGS sequence"/>
</dbReference>
<gene>
    <name evidence="14" type="primary">ubiB</name>
    <name evidence="14" type="ORF">V1479_03675</name>
</gene>
<keyword evidence="7" id="KW-0812">Transmembrane</keyword>
<feature type="domain" description="ABC1 atypical kinase-like" evidence="13">
    <location>
        <begin position="95"/>
        <end position="342"/>
    </location>
</feature>
<comment type="caution">
    <text evidence="14">The sequence shown here is derived from an EMBL/GenBank/DDBJ whole genome shotgun (WGS) entry which is preliminary data.</text>
</comment>
<dbReference type="NCBIfam" id="TIGR01982">
    <property type="entry name" value="UbiB"/>
    <property type="match status" value="1"/>
</dbReference>
<evidence type="ECO:0000256" key="12">
    <source>
        <dbReference type="ARBA" id="ARBA00023136"/>
    </source>
</evidence>
<keyword evidence="10" id="KW-0067">ATP-binding</keyword>
<keyword evidence="8" id="KW-0547">Nucleotide-binding</keyword>
<dbReference type="CDD" id="cd13972">
    <property type="entry name" value="UbiB"/>
    <property type="match status" value="1"/>
</dbReference>
<keyword evidence="12" id="KW-0472">Membrane</keyword>
<evidence type="ECO:0000256" key="7">
    <source>
        <dbReference type="ARBA" id="ARBA00022692"/>
    </source>
</evidence>
<keyword evidence="9" id="KW-0418">Kinase</keyword>
<proteinExistence type="inferred from homology"/>
<comment type="similarity">
    <text evidence="2">Belongs to the protein kinase superfamily. ADCK protein kinase family.</text>
</comment>
<evidence type="ECO:0000256" key="4">
    <source>
        <dbReference type="ARBA" id="ARBA00022519"/>
    </source>
</evidence>
<evidence type="ECO:0000256" key="10">
    <source>
        <dbReference type="ARBA" id="ARBA00022840"/>
    </source>
</evidence>
<accession>A0ABV3WQB8</accession>
<keyword evidence="5" id="KW-0808">Transferase</keyword>
<sequence>MSTLGAYFRLVRAGWILAREGVFAALPGDQLTGAPRMAWRTAKLLARRKVKNRERSQRMSLAVDRLGPSYVKLGQFLATRPDVVGADVATDLANLQDRMKTFPTAEAVAEIEESLGRPITELYRHFDAPIAAASIAQVHPAAVLRDGSETKVAVKVIRPGVRRRFFNDLESYFIAARMQERFMPSSRRLKPVEVTQTLAQTTKIEMDLRLEAAALSELGENTRDDPGFRVPWVDWERTGRDVVTMEWIDGVKMNDIEGLRAAGHDLKALAASLIQSFLRHTLRDGFFHADMHPGNLFVEADGTIVAVDLGIAGRLGKKERRFLAEILYGFITRDYLRVAEVHFEAGYVPRTHDVHAFAQAIRAIGEPIHGQPAETISMARLLTLLFEVTELFDMQTRTELVLLQKTMVVVEGVARTLDPAFNMWKTSEPVVGDWIRANLGPRGMLEDARDGVGALVSLARQAPDLAARTERLSREIDAMAENGLRFDDETADKIGRAEARRTRSGRIALWVIAATLIWIAVQLG</sequence>
<dbReference type="RefSeq" id="WP_368801715.1">
    <property type="nucleotide sequence ID" value="NZ_JAZHFV010000001.1"/>
</dbReference>
<dbReference type="InterPro" id="IPR045308">
    <property type="entry name" value="UbiB_bact"/>
</dbReference>
<protein>
    <submittedName>
        <fullName evidence="14">2-polyprenylphenol 6-hydroxylase</fullName>
    </submittedName>
</protein>
<keyword evidence="6" id="KW-0831">Ubiquinone biosynthesis</keyword>
<dbReference type="EMBL" id="JAZHFV010000001">
    <property type="protein sequence ID" value="MEX4006388.1"/>
    <property type="molecule type" value="Genomic_DNA"/>
</dbReference>
<evidence type="ECO:0000259" key="13">
    <source>
        <dbReference type="Pfam" id="PF03109"/>
    </source>
</evidence>
<evidence type="ECO:0000256" key="9">
    <source>
        <dbReference type="ARBA" id="ARBA00022777"/>
    </source>
</evidence>
<name>A0ABV3WQB8_9HYPH</name>
<organism evidence="14 15">
    <name type="scientific">Neoaquamicrobium sediminum</name>
    <dbReference type="NCBI Taxonomy" id="1849104"/>
    <lineage>
        <taxon>Bacteria</taxon>
        <taxon>Pseudomonadati</taxon>
        <taxon>Pseudomonadota</taxon>
        <taxon>Alphaproteobacteria</taxon>
        <taxon>Hyphomicrobiales</taxon>
        <taxon>Phyllobacteriaceae</taxon>
        <taxon>Neoaquamicrobium</taxon>
    </lineage>
</organism>
<dbReference type="SUPFAM" id="SSF56112">
    <property type="entry name" value="Protein kinase-like (PK-like)"/>
    <property type="match status" value="1"/>
</dbReference>
<evidence type="ECO:0000256" key="2">
    <source>
        <dbReference type="ARBA" id="ARBA00009670"/>
    </source>
</evidence>
<keyword evidence="3" id="KW-1003">Cell membrane</keyword>
<keyword evidence="4" id="KW-0997">Cell inner membrane</keyword>
<dbReference type="InterPro" id="IPR004147">
    <property type="entry name" value="ABC1_dom"/>
</dbReference>
<keyword evidence="15" id="KW-1185">Reference proteome</keyword>
<evidence type="ECO:0000313" key="14">
    <source>
        <dbReference type="EMBL" id="MEX4006388.1"/>
    </source>
</evidence>
<evidence type="ECO:0000256" key="3">
    <source>
        <dbReference type="ARBA" id="ARBA00022475"/>
    </source>
</evidence>
<comment type="pathway">
    <text evidence="1">Cofactor biosynthesis; ubiquinone biosynthesis [regulation].</text>
</comment>
<evidence type="ECO:0000256" key="6">
    <source>
        <dbReference type="ARBA" id="ARBA00022688"/>
    </source>
</evidence>
<dbReference type="PANTHER" id="PTHR10566:SF113">
    <property type="entry name" value="PROTEIN ACTIVITY OF BC1 COMPLEX KINASE 7, CHLOROPLASTIC"/>
    <property type="match status" value="1"/>
</dbReference>
<dbReference type="InterPro" id="IPR050154">
    <property type="entry name" value="UbiB_kinase"/>
</dbReference>
<dbReference type="Pfam" id="PF03109">
    <property type="entry name" value="ABC1"/>
    <property type="match status" value="1"/>
</dbReference>
<dbReference type="InterPro" id="IPR011009">
    <property type="entry name" value="Kinase-like_dom_sf"/>
</dbReference>
<keyword evidence="11" id="KW-1133">Transmembrane helix</keyword>
<evidence type="ECO:0000256" key="1">
    <source>
        <dbReference type="ARBA" id="ARBA00005020"/>
    </source>
</evidence>
<evidence type="ECO:0000256" key="11">
    <source>
        <dbReference type="ARBA" id="ARBA00022989"/>
    </source>
</evidence>
<evidence type="ECO:0000256" key="8">
    <source>
        <dbReference type="ARBA" id="ARBA00022741"/>
    </source>
</evidence>